<gene>
    <name evidence="8" type="ORF">Mucpa_0525</name>
</gene>
<dbReference type="Pfam" id="PF08531">
    <property type="entry name" value="Bac_rhamnosid_N"/>
    <property type="match status" value="1"/>
</dbReference>
<dbReference type="PANTHER" id="PTHR33307:SF11">
    <property type="entry name" value="ALPHA-L-RHAMNOSIDASE"/>
    <property type="match status" value="1"/>
</dbReference>
<feature type="domain" description="Bacterial alpha-L-rhamnosidase N-terminal" evidence="5">
    <location>
        <begin position="193"/>
        <end position="355"/>
    </location>
</feature>
<evidence type="ECO:0000313" key="9">
    <source>
        <dbReference type="Proteomes" id="UP000002774"/>
    </source>
</evidence>
<dbReference type="EC" id="3.2.1.40" evidence="2"/>
<dbReference type="HOGENOM" id="CLU_002926_1_1_10"/>
<evidence type="ECO:0000259" key="4">
    <source>
        <dbReference type="Pfam" id="PF05592"/>
    </source>
</evidence>
<reference evidence="8" key="1">
    <citation type="submission" date="2011-09" db="EMBL/GenBank/DDBJ databases">
        <title>The permanent draft genome of Mucilaginibacter paludis DSM 18603.</title>
        <authorList>
            <consortium name="US DOE Joint Genome Institute (JGI-PGF)"/>
            <person name="Lucas S."/>
            <person name="Han J."/>
            <person name="Lapidus A."/>
            <person name="Bruce D."/>
            <person name="Goodwin L."/>
            <person name="Pitluck S."/>
            <person name="Peters L."/>
            <person name="Kyrpides N."/>
            <person name="Mavromatis K."/>
            <person name="Ivanova N."/>
            <person name="Mikhailova N."/>
            <person name="Held B."/>
            <person name="Detter J.C."/>
            <person name="Tapia R."/>
            <person name="Han C."/>
            <person name="Land M."/>
            <person name="Hauser L."/>
            <person name="Markowitz V."/>
            <person name="Cheng J.-F."/>
            <person name="Hugenholtz P."/>
            <person name="Woyke T."/>
            <person name="Wu D."/>
            <person name="Tindall B."/>
            <person name="Brambilla E."/>
            <person name="Klenk H.-P."/>
            <person name="Eisen J.A."/>
        </authorList>
    </citation>
    <scope>NUCLEOTIDE SEQUENCE [LARGE SCALE GENOMIC DNA]</scope>
    <source>
        <strain evidence="8">DSM 18603</strain>
    </source>
</reference>
<dbReference type="GO" id="GO:0030596">
    <property type="term" value="F:alpha-L-rhamnosidase activity"/>
    <property type="evidence" value="ECO:0007669"/>
    <property type="project" value="UniProtKB-EC"/>
</dbReference>
<dbReference type="Pfam" id="PF25788">
    <property type="entry name" value="Ig_Rha78A_N"/>
    <property type="match status" value="1"/>
</dbReference>
<dbReference type="EMBL" id="CM001403">
    <property type="protein sequence ID" value="EHQ24717.1"/>
    <property type="molecule type" value="Genomic_DNA"/>
</dbReference>
<evidence type="ECO:0000256" key="2">
    <source>
        <dbReference type="ARBA" id="ARBA00012652"/>
    </source>
</evidence>
<dbReference type="Gene3D" id="2.60.40.10">
    <property type="entry name" value="Immunoglobulins"/>
    <property type="match status" value="1"/>
</dbReference>
<dbReference type="Gene3D" id="2.60.420.10">
    <property type="entry name" value="Maltose phosphorylase, domain 3"/>
    <property type="match status" value="1"/>
</dbReference>
<keyword evidence="3" id="KW-0378">Hydrolase</keyword>
<evidence type="ECO:0000259" key="6">
    <source>
        <dbReference type="Pfam" id="PF17389"/>
    </source>
</evidence>
<dbReference type="InterPro" id="IPR013737">
    <property type="entry name" value="Bac_rhamnosid_N"/>
</dbReference>
<sequence length="937" mass="103811">MPLVLMAMATLAQGRLVPVNLKCELLVNPCGIDVTKPNLSYNLISTNDADKNLHQTAYQVWVSADADFKEGGDLWDSKKVATARMAFIAYGGKQLKSAKKYWWKVRVWDGKGEVSGWSKPGMWIMGLLNPADWDAKWISAKGAEKYAHKYKSARNDFNLGQDFAEFRANKPAITDPNFSSMMVRKTFQVKSALRHATIYISGLGQYQLTVNGKKVGDQILSSGLTDYHKTILYDTYDITKQLQTGSNAVGVMLGNGIYNIMPDSVRYVKFLSSFGPLKMIATLKLEYTDGSTQTIGSNQSWQVSPGPVTYSNFYGGEDYDARLEPQDWNTATFKKSAGWADAIACPSPGGAVKGLSCAAPPIKAIENLTPVKVVKLKPDLLVYDLGQNASIMPEISVKGTRGAFIRIIPSELLKPDGTVDRSSVCQGEVMPAWWQYTLKSELSENWFPKFFYQGGRYLQVELHPAPGETKLPVIEMLKGVVVHSSSTPVGDFSCSNQLFNRIYTLVRWAQRSNMMSIMTDCPAREKQGWLEELHLNGPALRYNFDMASLIRKAMSDMADAQLDNGLVPNIAPEFFHAGADINNGFRNSPEWGSSFIIVPWQQYLYSGDLSLMRDYFPQMKRYVAFLEATSKNNIVYTGLGDWYDIGPKPAWGSQLTPVSFTATAIYFYDNQIMAKMAALLGLKADAEMYMQKAENIRQAFNKEFYKQASNSYATGSNTTYAMPLYLNIADPGNRDALVKNLVADIHQQGNSFNSGEIGYRYLLGALAEAGSSDVIYDMNNQSDRPGYGYQLKMGATALTEKWDAGAGSSGSQNHFMSGEINEWFYNDLLGISPDETGAGFTKFNIKPAFLKTLNWVKGSYKSISGDIKCEWKRENGQLSVSVTVPVNTTATLFLPSDASRKINIGNENKGVKVIEQGATVLKLLLGSGNYHFTVAEK</sequence>
<dbReference type="GO" id="GO:0005975">
    <property type="term" value="P:carbohydrate metabolic process"/>
    <property type="evidence" value="ECO:0007669"/>
    <property type="project" value="InterPro"/>
</dbReference>
<dbReference type="InterPro" id="IPR016007">
    <property type="entry name" value="Alpha_rhamnosid"/>
</dbReference>
<dbReference type="Proteomes" id="UP000002774">
    <property type="component" value="Chromosome"/>
</dbReference>
<dbReference type="InterPro" id="IPR008902">
    <property type="entry name" value="Rhamnosid_concanavalin"/>
</dbReference>
<organism evidence="8 9">
    <name type="scientific">Mucilaginibacter paludis DSM 18603</name>
    <dbReference type="NCBI Taxonomy" id="714943"/>
    <lineage>
        <taxon>Bacteria</taxon>
        <taxon>Pseudomonadati</taxon>
        <taxon>Bacteroidota</taxon>
        <taxon>Sphingobacteriia</taxon>
        <taxon>Sphingobacteriales</taxon>
        <taxon>Sphingobacteriaceae</taxon>
        <taxon>Mucilaginibacter</taxon>
    </lineage>
</organism>
<evidence type="ECO:0000256" key="1">
    <source>
        <dbReference type="ARBA" id="ARBA00001445"/>
    </source>
</evidence>
<evidence type="ECO:0000256" key="3">
    <source>
        <dbReference type="ARBA" id="ARBA00022801"/>
    </source>
</evidence>
<feature type="domain" description="Alpha-L-rhamnosidase six-hairpin glycosidase" evidence="6">
    <location>
        <begin position="489"/>
        <end position="827"/>
    </location>
</feature>
<dbReference type="Pfam" id="PF05592">
    <property type="entry name" value="Bac_rhamnosid"/>
    <property type="match status" value="1"/>
</dbReference>
<keyword evidence="9" id="KW-1185">Reference proteome</keyword>
<evidence type="ECO:0000259" key="7">
    <source>
        <dbReference type="Pfam" id="PF17390"/>
    </source>
</evidence>
<dbReference type="PANTHER" id="PTHR33307">
    <property type="entry name" value="ALPHA-RHAMNOSIDASE (EUROFUNG)"/>
    <property type="match status" value="1"/>
</dbReference>
<dbReference type="Gene3D" id="2.60.120.260">
    <property type="entry name" value="Galactose-binding domain-like"/>
    <property type="match status" value="2"/>
</dbReference>
<dbReference type="PIRSF" id="PIRSF010631">
    <property type="entry name" value="A-rhamnsds"/>
    <property type="match status" value="1"/>
</dbReference>
<accession>H1Y1Q8</accession>
<evidence type="ECO:0000259" key="5">
    <source>
        <dbReference type="Pfam" id="PF08531"/>
    </source>
</evidence>
<dbReference type="InterPro" id="IPR035396">
    <property type="entry name" value="Bac_rhamnosid6H"/>
</dbReference>
<protein>
    <recommendedName>
        <fullName evidence="2">alpha-L-rhamnosidase</fullName>
        <ecNumber evidence="2">3.2.1.40</ecNumber>
    </recommendedName>
</protein>
<comment type="catalytic activity">
    <reaction evidence="1">
        <text>Hydrolysis of terminal non-reducing alpha-L-rhamnose residues in alpha-L-rhamnosides.</text>
        <dbReference type="EC" id="3.2.1.40"/>
    </reaction>
</comment>
<dbReference type="InterPro" id="IPR013783">
    <property type="entry name" value="Ig-like_fold"/>
</dbReference>
<dbReference type="AlphaFoldDB" id="H1Y1Q8"/>
<feature type="domain" description="Alpha-L-rhamnosidase concanavalin-like" evidence="4">
    <location>
        <begin position="375"/>
        <end position="482"/>
    </location>
</feature>
<dbReference type="Gene3D" id="1.50.10.10">
    <property type="match status" value="1"/>
</dbReference>
<dbReference type="InterPro" id="IPR012341">
    <property type="entry name" value="6hp_glycosidase-like_sf"/>
</dbReference>
<dbReference type="STRING" id="714943.Mucpa_0525"/>
<dbReference type="Pfam" id="PF17389">
    <property type="entry name" value="Bac_rhamnosid6H"/>
    <property type="match status" value="1"/>
</dbReference>
<dbReference type="InterPro" id="IPR035398">
    <property type="entry name" value="Bac_rhamnosid_C"/>
</dbReference>
<evidence type="ECO:0000313" key="8">
    <source>
        <dbReference type="EMBL" id="EHQ24717.1"/>
    </source>
</evidence>
<dbReference type="InterPro" id="IPR008928">
    <property type="entry name" value="6-hairpin_glycosidase_sf"/>
</dbReference>
<proteinExistence type="predicted"/>
<dbReference type="eggNOG" id="COG3408">
    <property type="taxonomic scope" value="Bacteria"/>
</dbReference>
<dbReference type="Pfam" id="PF17390">
    <property type="entry name" value="Bac_rhamnosid_C"/>
    <property type="match status" value="1"/>
</dbReference>
<name>H1Y1Q8_9SPHI</name>
<dbReference type="SUPFAM" id="SSF48208">
    <property type="entry name" value="Six-hairpin glycosidases"/>
    <property type="match status" value="1"/>
</dbReference>
<feature type="domain" description="Alpha-L-rhamnosidase C-terminal" evidence="7">
    <location>
        <begin position="830"/>
        <end position="905"/>
    </location>
</feature>